<comment type="caution">
    <text evidence="5">The sequence shown here is derived from an EMBL/GenBank/DDBJ whole genome shotgun (WGS) entry which is preliminary data.</text>
</comment>
<keyword evidence="2" id="KW-0808">Transferase</keyword>
<proteinExistence type="predicted"/>
<dbReference type="SUPFAM" id="SSF51395">
    <property type="entry name" value="FMN-linked oxidoreductases"/>
    <property type="match status" value="1"/>
</dbReference>
<gene>
    <name evidence="5" type="ORF">GCM10023195_38210</name>
</gene>
<evidence type="ECO:0000313" key="5">
    <source>
        <dbReference type="EMBL" id="GAA4609467.1"/>
    </source>
</evidence>
<dbReference type="InterPro" id="IPR008567">
    <property type="entry name" value="BKACE"/>
</dbReference>
<evidence type="ECO:0000256" key="1">
    <source>
        <dbReference type="ARBA" id="ARBA00001947"/>
    </source>
</evidence>
<name>A0ABP8TMU3_9ACTN</name>
<accession>A0ABP8TMU3</accession>
<comment type="cofactor">
    <cofactor evidence="1">
        <name>Zn(2+)</name>
        <dbReference type="ChEBI" id="CHEBI:29105"/>
    </cofactor>
</comment>
<protein>
    <submittedName>
        <fullName evidence="5">3-keto-5-aminohexanoate cleavage protein</fullName>
    </submittedName>
</protein>
<keyword evidence="4" id="KW-0862">Zinc</keyword>
<dbReference type="Gene3D" id="3.20.20.70">
    <property type="entry name" value="Aldolase class I"/>
    <property type="match status" value="1"/>
</dbReference>
<evidence type="ECO:0000256" key="2">
    <source>
        <dbReference type="ARBA" id="ARBA00022679"/>
    </source>
</evidence>
<organism evidence="5 6">
    <name type="scientific">Actinoallomurus liliacearum</name>
    <dbReference type="NCBI Taxonomy" id="1080073"/>
    <lineage>
        <taxon>Bacteria</taxon>
        <taxon>Bacillati</taxon>
        <taxon>Actinomycetota</taxon>
        <taxon>Actinomycetes</taxon>
        <taxon>Streptosporangiales</taxon>
        <taxon>Thermomonosporaceae</taxon>
        <taxon>Actinoallomurus</taxon>
    </lineage>
</organism>
<dbReference type="EMBL" id="BAABHJ010000008">
    <property type="protein sequence ID" value="GAA4609467.1"/>
    <property type="molecule type" value="Genomic_DNA"/>
</dbReference>
<evidence type="ECO:0000256" key="4">
    <source>
        <dbReference type="ARBA" id="ARBA00022833"/>
    </source>
</evidence>
<dbReference type="Pfam" id="PF05853">
    <property type="entry name" value="BKACE"/>
    <property type="match status" value="1"/>
</dbReference>
<evidence type="ECO:0000313" key="6">
    <source>
        <dbReference type="Proteomes" id="UP001500212"/>
    </source>
</evidence>
<dbReference type="PANTHER" id="PTHR37418:SF2">
    <property type="entry name" value="3-KETO-5-AMINOHEXANOATE CLEAVAGE ENZYME"/>
    <property type="match status" value="1"/>
</dbReference>
<dbReference type="PANTHER" id="PTHR37418">
    <property type="entry name" value="3-KETO-5-AMINOHEXANOATE CLEAVAGE ENZYME-RELATED"/>
    <property type="match status" value="1"/>
</dbReference>
<dbReference type="Proteomes" id="UP001500212">
    <property type="component" value="Unassembled WGS sequence"/>
</dbReference>
<sequence>MGSGLEIMLSMARTLITVAPTGAETDKVDAPALPVTLDELVQTAKECEAAGAAVIHVHIRDADARPTLDLARLRDTVAALRASTNLIVQLSTGGAVTDPYEHRLRVLDAEPDGCSLTCGTVNFGDDVFMNPWPFMAELYQRTQERQVVPEFELFDLGHVASLHRLLDKYGAPYGGHVHCDLVMGVPGGMPGDARTLVAAVEALPAGATWSATGIGRTSLPVMYAALAAGGHLRVGMEDTLTYAKGRPVTANAELVERAATLARIAQRDPMPADEARSFLGVKPRPS</sequence>
<dbReference type="InterPro" id="IPR013785">
    <property type="entry name" value="Aldolase_TIM"/>
</dbReference>
<keyword evidence="3" id="KW-0479">Metal-binding</keyword>
<reference evidence="6" key="1">
    <citation type="journal article" date="2019" name="Int. J. Syst. Evol. Microbiol.">
        <title>The Global Catalogue of Microorganisms (GCM) 10K type strain sequencing project: providing services to taxonomists for standard genome sequencing and annotation.</title>
        <authorList>
            <consortium name="The Broad Institute Genomics Platform"/>
            <consortium name="The Broad Institute Genome Sequencing Center for Infectious Disease"/>
            <person name="Wu L."/>
            <person name="Ma J."/>
        </authorList>
    </citation>
    <scope>NUCLEOTIDE SEQUENCE [LARGE SCALE GENOMIC DNA]</scope>
    <source>
        <strain evidence="6">JCM 17938</strain>
    </source>
</reference>
<keyword evidence="6" id="KW-1185">Reference proteome</keyword>
<evidence type="ECO:0000256" key="3">
    <source>
        <dbReference type="ARBA" id="ARBA00022723"/>
    </source>
</evidence>